<name>A0AAE0G315_9CHLO</name>
<feature type="region of interest" description="Disordered" evidence="1">
    <location>
        <begin position="16"/>
        <end position="54"/>
    </location>
</feature>
<proteinExistence type="predicted"/>
<dbReference type="Proteomes" id="UP001190700">
    <property type="component" value="Unassembled WGS sequence"/>
</dbReference>
<comment type="caution">
    <text evidence="2">The sequence shown here is derived from an EMBL/GenBank/DDBJ whole genome shotgun (WGS) entry which is preliminary data.</text>
</comment>
<accession>A0AAE0G315</accession>
<dbReference type="EMBL" id="LGRX02010292">
    <property type="protein sequence ID" value="KAK3270609.1"/>
    <property type="molecule type" value="Genomic_DNA"/>
</dbReference>
<evidence type="ECO:0000256" key="1">
    <source>
        <dbReference type="SAM" id="MobiDB-lite"/>
    </source>
</evidence>
<organism evidence="2 3">
    <name type="scientific">Cymbomonas tetramitiformis</name>
    <dbReference type="NCBI Taxonomy" id="36881"/>
    <lineage>
        <taxon>Eukaryota</taxon>
        <taxon>Viridiplantae</taxon>
        <taxon>Chlorophyta</taxon>
        <taxon>Pyramimonadophyceae</taxon>
        <taxon>Pyramimonadales</taxon>
        <taxon>Pyramimonadaceae</taxon>
        <taxon>Cymbomonas</taxon>
    </lineage>
</organism>
<protein>
    <submittedName>
        <fullName evidence="2">Uncharacterized protein</fullName>
    </submittedName>
</protein>
<evidence type="ECO:0000313" key="3">
    <source>
        <dbReference type="Proteomes" id="UP001190700"/>
    </source>
</evidence>
<evidence type="ECO:0000313" key="2">
    <source>
        <dbReference type="EMBL" id="KAK3270609.1"/>
    </source>
</evidence>
<keyword evidence="3" id="KW-1185">Reference proteome</keyword>
<reference evidence="2 3" key="1">
    <citation type="journal article" date="2015" name="Genome Biol. Evol.">
        <title>Comparative Genomics of a Bacterivorous Green Alga Reveals Evolutionary Causalities and Consequences of Phago-Mixotrophic Mode of Nutrition.</title>
        <authorList>
            <person name="Burns J.A."/>
            <person name="Paasch A."/>
            <person name="Narechania A."/>
            <person name="Kim E."/>
        </authorList>
    </citation>
    <scope>NUCLEOTIDE SEQUENCE [LARGE SCALE GENOMIC DNA]</scope>
    <source>
        <strain evidence="2 3">PLY_AMNH</strain>
    </source>
</reference>
<gene>
    <name evidence="2" type="ORF">CYMTET_21000</name>
</gene>
<dbReference type="AlphaFoldDB" id="A0AAE0G315"/>
<sequence length="159" mass="16948">MSGLCPGSVVQCGETRAIAHDVAPPPRKPGSRQQAGRGSGGQQGRRQQAGRDSGGIGSWAPCVVEIDIALQFLPLTITLRNDLPPEEAGIRSQGCKSALLRTRATALQYRASRNGSEVRHARENQIVLPYNLETSHTGELKSSHITAGDLRPFAEGGAW</sequence>